<dbReference type="GO" id="GO:0005739">
    <property type="term" value="C:mitochondrion"/>
    <property type="evidence" value="ECO:0007669"/>
    <property type="project" value="UniProtKB-SubCell"/>
</dbReference>
<evidence type="ECO:0000256" key="4">
    <source>
        <dbReference type="ARBA" id="ARBA00023186"/>
    </source>
</evidence>
<dbReference type="Pfam" id="PF08547">
    <property type="entry name" value="CIA30"/>
    <property type="match status" value="1"/>
</dbReference>
<gene>
    <name evidence="6" type="ORF">ABEB36_006461</name>
</gene>
<protein>
    <recommendedName>
        <fullName evidence="5">NADH:ubiquinone oxidoreductase intermediate-associated protein 30 domain-containing protein</fullName>
    </recommendedName>
</protein>
<dbReference type="InterPro" id="IPR008979">
    <property type="entry name" value="Galactose-bd-like_sf"/>
</dbReference>
<keyword evidence="3" id="KW-0496">Mitochondrion</keyword>
<evidence type="ECO:0000313" key="6">
    <source>
        <dbReference type="EMBL" id="KAL1501063.1"/>
    </source>
</evidence>
<evidence type="ECO:0000313" key="7">
    <source>
        <dbReference type="Proteomes" id="UP001566132"/>
    </source>
</evidence>
<dbReference type="PANTHER" id="PTHR13194">
    <property type="entry name" value="COMPLEX I INTERMEDIATE-ASSOCIATED PROTEIN 30"/>
    <property type="match status" value="1"/>
</dbReference>
<dbReference type="InterPro" id="IPR039131">
    <property type="entry name" value="NDUFAF1"/>
</dbReference>
<dbReference type="InterPro" id="IPR013857">
    <property type="entry name" value="NADH-UbQ_OxRdtase-assoc_prot30"/>
</dbReference>
<organism evidence="6 7">
    <name type="scientific">Hypothenemus hampei</name>
    <name type="common">Coffee berry borer</name>
    <dbReference type="NCBI Taxonomy" id="57062"/>
    <lineage>
        <taxon>Eukaryota</taxon>
        <taxon>Metazoa</taxon>
        <taxon>Ecdysozoa</taxon>
        <taxon>Arthropoda</taxon>
        <taxon>Hexapoda</taxon>
        <taxon>Insecta</taxon>
        <taxon>Pterygota</taxon>
        <taxon>Neoptera</taxon>
        <taxon>Endopterygota</taxon>
        <taxon>Coleoptera</taxon>
        <taxon>Polyphaga</taxon>
        <taxon>Cucujiformia</taxon>
        <taxon>Curculionidae</taxon>
        <taxon>Scolytinae</taxon>
        <taxon>Hypothenemus</taxon>
    </lineage>
</organism>
<comment type="caution">
    <text evidence="6">The sequence shown here is derived from an EMBL/GenBank/DDBJ whole genome shotgun (WGS) entry which is preliminary data.</text>
</comment>
<keyword evidence="4" id="KW-0143">Chaperone</keyword>
<evidence type="ECO:0000256" key="1">
    <source>
        <dbReference type="ARBA" id="ARBA00004173"/>
    </source>
</evidence>
<dbReference type="AlphaFoldDB" id="A0ABD1EQK2"/>
<dbReference type="SUPFAM" id="SSF49785">
    <property type="entry name" value="Galactose-binding domain-like"/>
    <property type="match status" value="1"/>
</dbReference>
<dbReference type="PANTHER" id="PTHR13194:SF18">
    <property type="entry name" value="COMPLEX I INTERMEDIATE-ASSOCIATED PROTEIN 30, MITOCHONDRIAL"/>
    <property type="match status" value="1"/>
</dbReference>
<dbReference type="EMBL" id="JBDJPC010000005">
    <property type="protein sequence ID" value="KAL1501063.1"/>
    <property type="molecule type" value="Genomic_DNA"/>
</dbReference>
<accession>A0ABD1EQK2</accession>
<evidence type="ECO:0000256" key="2">
    <source>
        <dbReference type="ARBA" id="ARBA00007884"/>
    </source>
</evidence>
<comment type="similarity">
    <text evidence="2">Belongs to the CIA30 family.</text>
</comment>
<evidence type="ECO:0000259" key="5">
    <source>
        <dbReference type="Pfam" id="PF08547"/>
    </source>
</evidence>
<evidence type="ECO:0000256" key="3">
    <source>
        <dbReference type="ARBA" id="ARBA00023128"/>
    </source>
</evidence>
<proteinExistence type="inferred from homology"/>
<name>A0ABD1EQK2_HYPHA</name>
<feature type="domain" description="NADH:ubiquinone oxidoreductase intermediate-associated protein 30" evidence="5">
    <location>
        <begin position="91"/>
        <end position="264"/>
    </location>
</feature>
<dbReference type="Proteomes" id="UP001566132">
    <property type="component" value="Unassembled WGS sequence"/>
</dbReference>
<comment type="subcellular location">
    <subcellularLocation>
        <location evidence="1">Mitochondrion</location>
    </subcellularLocation>
</comment>
<reference evidence="6 7" key="1">
    <citation type="submission" date="2024-05" db="EMBL/GenBank/DDBJ databases">
        <title>Genetic variation in Jamaican populations of the coffee berry borer (Hypothenemus hampei).</title>
        <authorList>
            <person name="Errbii M."/>
            <person name="Myrie A."/>
        </authorList>
    </citation>
    <scope>NUCLEOTIDE SEQUENCE [LARGE SCALE GENOMIC DNA]</scope>
    <source>
        <strain evidence="6">JA-Hopewell-2020-01-JO</strain>
        <tissue evidence="6">Whole body</tissue>
    </source>
</reference>
<sequence>MNNISLFRNCCLKILNRSRSLHTTNKLSLFWEKDDRGGYPSTLPQQGIKEKMRSGLAEMKEEIKLWCHEMKENLESDPQILFRPEEVDVAWRFKNPESLEKWIATCDSDYNEGFSNCTLARNMYGNAVFSGNINLRVPKDGRVYRAGYCNIKTKPFRRSFKRETYLNWIGYNTLVMKIRGDGRTYLLNIGARGYYDVAWLDQYHYQLYTRGGPYWQIAKIPFSKFYFSSKGRIQDDQHPLTLNKISSFGISAQDRHGGRFNLEIDYIGLEYDPKHVEEFAYEMYKVDKGIVSV</sequence>
<keyword evidence="7" id="KW-1185">Reference proteome</keyword>